<dbReference type="InterPro" id="IPR011008">
    <property type="entry name" value="Dimeric_a/b-barrel"/>
</dbReference>
<dbReference type="HOGENOM" id="CLU_085919_1_0_5"/>
<dbReference type="STRING" id="266779.Meso_0413"/>
<dbReference type="EMBL" id="CP000390">
    <property type="protein sequence ID" value="ABG61817.1"/>
    <property type="molecule type" value="Genomic_DNA"/>
</dbReference>
<dbReference type="eggNOG" id="ENOG50305ZK">
    <property type="taxonomic scope" value="Bacteria"/>
</dbReference>
<dbReference type="Gene3D" id="3.30.70.100">
    <property type="match status" value="1"/>
</dbReference>
<comment type="similarity">
    <text evidence="1">Belongs to the NipSnap family.</text>
</comment>
<accession>Q11LA8</accession>
<proteinExistence type="inferred from homology"/>
<gene>
    <name evidence="3" type="ordered locus">Meso_0413</name>
</gene>
<dbReference type="KEGG" id="mes:Meso_0413"/>
<evidence type="ECO:0000259" key="2">
    <source>
        <dbReference type="Pfam" id="PF07978"/>
    </source>
</evidence>
<protein>
    <submittedName>
        <fullName evidence="3">NIPSNAP domain containing protein</fullName>
    </submittedName>
</protein>
<evidence type="ECO:0000256" key="1">
    <source>
        <dbReference type="ARBA" id="ARBA00005291"/>
    </source>
</evidence>
<dbReference type="PANTHER" id="PTHR21017:SF17">
    <property type="entry name" value="PROTEIN NIPSNAP"/>
    <property type="match status" value="1"/>
</dbReference>
<dbReference type="PANTHER" id="PTHR21017">
    <property type="entry name" value="NIPSNAP-RELATED"/>
    <property type="match status" value="1"/>
</dbReference>
<name>Q11LA8_CHESB</name>
<dbReference type="AlphaFoldDB" id="Q11LA8"/>
<dbReference type="Pfam" id="PF07978">
    <property type="entry name" value="NIPSNAP"/>
    <property type="match status" value="1"/>
</dbReference>
<feature type="domain" description="NIPSNAP" evidence="2">
    <location>
        <begin position="107"/>
        <end position="201"/>
    </location>
</feature>
<reference evidence="3" key="1">
    <citation type="submission" date="2006-06" db="EMBL/GenBank/DDBJ databases">
        <title>Complete sequence of chromosome of Chelativorans sp. BNC1.</title>
        <authorList>
            <consortium name="US DOE Joint Genome Institute"/>
            <person name="Copeland A."/>
            <person name="Lucas S."/>
            <person name="Lapidus A."/>
            <person name="Barry K."/>
            <person name="Detter J.C."/>
            <person name="Glavina del Rio T."/>
            <person name="Hammon N."/>
            <person name="Israni S."/>
            <person name="Dalin E."/>
            <person name="Tice H."/>
            <person name="Pitluck S."/>
            <person name="Chertkov O."/>
            <person name="Brettin T."/>
            <person name="Bruce D."/>
            <person name="Han C."/>
            <person name="Tapia R."/>
            <person name="Gilna P."/>
            <person name="Schmutz J."/>
            <person name="Larimer F."/>
            <person name="Land M."/>
            <person name="Hauser L."/>
            <person name="Kyrpides N."/>
            <person name="Mikhailova N."/>
            <person name="Richardson P."/>
        </authorList>
    </citation>
    <scope>NUCLEOTIDE SEQUENCE</scope>
    <source>
        <strain evidence="3">BNC1</strain>
    </source>
</reference>
<evidence type="ECO:0000313" key="3">
    <source>
        <dbReference type="EMBL" id="ABG61817.1"/>
    </source>
</evidence>
<dbReference type="SUPFAM" id="SSF54909">
    <property type="entry name" value="Dimeric alpha+beta barrel"/>
    <property type="match status" value="2"/>
</dbReference>
<dbReference type="InterPro" id="IPR012577">
    <property type="entry name" value="NIPSNAP"/>
</dbReference>
<organism evidence="3">
    <name type="scientific">Chelativorans sp. (strain BNC1)</name>
    <dbReference type="NCBI Taxonomy" id="266779"/>
    <lineage>
        <taxon>Bacteria</taxon>
        <taxon>Pseudomonadati</taxon>
        <taxon>Pseudomonadota</taxon>
        <taxon>Alphaproteobacteria</taxon>
        <taxon>Hyphomicrobiales</taxon>
        <taxon>Phyllobacteriaceae</taxon>
        <taxon>Chelativorans</taxon>
    </lineage>
</organism>
<dbReference type="OrthoDB" id="4124121at2"/>
<sequence>MHYSVRLLTLEPGQVPAKVDAIGTALQKLGLQGRLQACLYSEVGTLNRVLLLHAHEERDILAADQEKVIAARDAFGVADVLQASTFDLFTGFAGHEPLPAGKHGRIYEVRTYHILASGVEPTQAAWAKVLRERLEISKLLAVMYSTTGKPRFMHFWPYASFEERLLLRAKAVERGVWPPPGGISQITSMQSELFFPAAFSPAA</sequence>
<dbReference type="InterPro" id="IPR051557">
    <property type="entry name" value="NipSnap_domain"/>
</dbReference>